<dbReference type="EMBL" id="BMVX01000038">
    <property type="protein sequence ID" value="GGZ95261.1"/>
    <property type="molecule type" value="Genomic_DNA"/>
</dbReference>
<reference evidence="1" key="1">
    <citation type="journal article" date="2014" name="Int. J. Syst. Evol. Microbiol.">
        <title>Complete genome sequence of Corynebacterium casei LMG S-19264T (=DSM 44701T), isolated from a smear-ripened cheese.</title>
        <authorList>
            <consortium name="US DOE Joint Genome Institute (JGI-PGF)"/>
            <person name="Walter F."/>
            <person name="Albersmeier A."/>
            <person name="Kalinowski J."/>
            <person name="Ruckert C."/>
        </authorList>
    </citation>
    <scope>NUCLEOTIDE SEQUENCE</scope>
    <source>
        <strain evidence="1">JCM 4834</strain>
    </source>
</reference>
<proteinExistence type="predicted"/>
<gene>
    <name evidence="1" type="ORF">GCM10010371_64040</name>
</gene>
<dbReference type="AlphaFoldDB" id="A0A918RED7"/>
<name>A0A918RED7_9ACTN</name>
<dbReference type="Proteomes" id="UP000634660">
    <property type="component" value="Unassembled WGS sequence"/>
</dbReference>
<protein>
    <submittedName>
        <fullName evidence="1">Uncharacterized protein</fullName>
    </submittedName>
</protein>
<evidence type="ECO:0000313" key="1">
    <source>
        <dbReference type="EMBL" id="GGZ95261.1"/>
    </source>
</evidence>
<comment type="caution">
    <text evidence="1">The sequence shown here is derived from an EMBL/GenBank/DDBJ whole genome shotgun (WGS) entry which is preliminary data.</text>
</comment>
<dbReference type="RefSeq" id="WP_229886905.1">
    <property type="nucleotide sequence ID" value="NZ_BMVX01000038.1"/>
</dbReference>
<accession>A0A918RED7</accession>
<sequence>MTAAALSEVLDIRDRGDRTAMAVYQHKYGILAEGSLDGWEETDSAAEITSAEFERVWAPAREAITSWPA</sequence>
<organism evidence="1 2">
    <name type="scientific">Streptomyces subrutilus</name>
    <dbReference type="NCBI Taxonomy" id="36818"/>
    <lineage>
        <taxon>Bacteria</taxon>
        <taxon>Bacillati</taxon>
        <taxon>Actinomycetota</taxon>
        <taxon>Actinomycetes</taxon>
        <taxon>Kitasatosporales</taxon>
        <taxon>Streptomycetaceae</taxon>
        <taxon>Streptomyces</taxon>
    </lineage>
</organism>
<evidence type="ECO:0000313" key="2">
    <source>
        <dbReference type="Proteomes" id="UP000634660"/>
    </source>
</evidence>
<reference evidence="1" key="2">
    <citation type="submission" date="2020-09" db="EMBL/GenBank/DDBJ databases">
        <authorList>
            <person name="Sun Q."/>
            <person name="Ohkuma M."/>
        </authorList>
    </citation>
    <scope>NUCLEOTIDE SEQUENCE</scope>
    <source>
        <strain evidence="1">JCM 4834</strain>
    </source>
</reference>